<evidence type="ECO:0000313" key="8">
    <source>
        <dbReference type="Proteomes" id="UP000198915"/>
    </source>
</evidence>
<organism evidence="7 8">
    <name type="scientific">Brevibacillus centrosporus</name>
    <dbReference type="NCBI Taxonomy" id="54910"/>
    <lineage>
        <taxon>Bacteria</taxon>
        <taxon>Bacillati</taxon>
        <taxon>Bacillota</taxon>
        <taxon>Bacilli</taxon>
        <taxon>Bacillales</taxon>
        <taxon>Paenibacillaceae</taxon>
        <taxon>Brevibacillus</taxon>
    </lineage>
</organism>
<sequence length="174" mass="20175">MNLEHLVKEARSGNDEAFYQLMRLHKDKLYKVAYAFLRNETDALEAIQEATCRAYLKLSQVKHPAYVSTWLTRIVIHICTDEQRRKKRLILRSTQPETGAGEIIGESDQAAIRLHLEEALAKLAPLYRHVVILKYFEDLTIREIATVLGQPEGTIKTWLHKGLNMLRHDLGKEW</sequence>
<feature type="domain" description="RNA polymerase sigma factor 70 region 4 type 2" evidence="6">
    <location>
        <begin position="116"/>
        <end position="164"/>
    </location>
</feature>
<dbReference type="InterPro" id="IPR013325">
    <property type="entry name" value="RNA_pol_sigma_r2"/>
</dbReference>
<dbReference type="InterPro" id="IPR013249">
    <property type="entry name" value="RNA_pol_sigma70_r4_t2"/>
</dbReference>
<dbReference type="SUPFAM" id="SSF88659">
    <property type="entry name" value="Sigma3 and sigma4 domains of RNA polymerase sigma factors"/>
    <property type="match status" value="1"/>
</dbReference>
<dbReference type="CDD" id="cd06171">
    <property type="entry name" value="Sigma70_r4"/>
    <property type="match status" value="1"/>
</dbReference>
<dbReference type="Gene3D" id="1.10.10.10">
    <property type="entry name" value="Winged helix-like DNA-binding domain superfamily/Winged helix DNA-binding domain"/>
    <property type="match status" value="1"/>
</dbReference>
<dbReference type="InterPro" id="IPR036388">
    <property type="entry name" value="WH-like_DNA-bd_sf"/>
</dbReference>
<dbReference type="Pfam" id="PF04542">
    <property type="entry name" value="Sigma70_r2"/>
    <property type="match status" value="1"/>
</dbReference>
<keyword evidence="3" id="KW-0731">Sigma factor</keyword>
<keyword evidence="2" id="KW-0805">Transcription regulation</keyword>
<evidence type="ECO:0000256" key="2">
    <source>
        <dbReference type="ARBA" id="ARBA00023015"/>
    </source>
</evidence>
<dbReference type="Gene3D" id="1.10.1740.10">
    <property type="match status" value="1"/>
</dbReference>
<accession>A0A1I3TP28</accession>
<dbReference type="GO" id="GO:0016987">
    <property type="term" value="F:sigma factor activity"/>
    <property type="evidence" value="ECO:0007669"/>
    <property type="project" value="UniProtKB-KW"/>
</dbReference>
<dbReference type="InterPro" id="IPR014284">
    <property type="entry name" value="RNA_pol_sigma-70_dom"/>
</dbReference>
<evidence type="ECO:0000259" key="5">
    <source>
        <dbReference type="Pfam" id="PF04542"/>
    </source>
</evidence>
<dbReference type="GO" id="GO:0006352">
    <property type="term" value="P:DNA-templated transcription initiation"/>
    <property type="evidence" value="ECO:0007669"/>
    <property type="project" value="InterPro"/>
</dbReference>
<evidence type="ECO:0000313" key="7">
    <source>
        <dbReference type="EMBL" id="SFJ73024.1"/>
    </source>
</evidence>
<feature type="domain" description="RNA polymerase sigma-70 region 2" evidence="5">
    <location>
        <begin position="21"/>
        <end position="88"/>
    </location>
</feature>
<dbReference type="InterPro" id="IPR007627">
    <property type="entry name" value="RNA_pol_sigma70_r2"/>
</dbReference>
<protein>
    <submittedName>
        <fullName evidence="7">RNA polymerase, sigma subunit, SigV</fullName>
    </submittedName>
</protein>
<evidence type="ECO:0000256" key="4">
    <source>
        <dbReference type="ARBA" id="ARBA00023163"/>
    </source>
</evidence>
<dbReference type="EMBL" id="FORT01000005">
    <property type="protein sequence ID" value="SFJ73024.1"/>
    <property type="molecule type" value="Genomic_DNA"/>
</dbReference>
<dbReference type="InterPro" id="IPR013324">
    <property type="entry name" value="RNA_pol_sigma_r3/r4-like"/>
</dbReference>
<evidence type="ECO:0000259" key="6">
    <source>
        <dbReference type="Pfam" id="PF08281"/>
    </source>
</evidence>
<reference evidence="8" key="1">
    <citation type="submission" date="2016-10" db="EMBL/GenBank/DDBJ databases">
        <authorList>
            <person name="Varghese N."/>
            <person name="Submissions S."/>
        </authorList>
    </citation>
    <scope>NUCLEOTIDE SEQUENCE [LARGE SCALE GENOMIC DNA]</scope>
    <source>
        <strain evidence="8">OK042</strain>
    </source>
</reference>
<keyword evidence="4" id="KW-0804">Transcription</keyword>
<gene>
    <name evidence="7" type="ORF">SAMN05518846_10554</name>
</gene>
<dbReference type="RefSeq" id="WP_092267963.1">
    <property type="nucleotide sequence ID" value="NZ_BJOE01000003.1"/>
</dbReference>
<dbReference type="STRING" id="1884381.SAMN05518846_10554"/>
<dbReference type="Proteomes" id="UP000198915">
    <property type="component" value="Unassembled WGS sequence"/>
</dbReference>
<dbReference type="Pfam" id="PF08281">
    <property type="entry name" value="Sigma70_r4_2"/>
    <property type="match status" value="1"/>
</dbReference>
<proteinExistence type="inferred from homology"/>
<dbReference type="PANTHER" id="PTHR43133">
    <property type="entry name" value="RNA POLYMERASE ECF-TYPE SIGMA FACTO"/>
    <property type="match status" value="1"/>
</dbReference>
<dbReference type="PANTHER" id="PTHR43133:SF51">
    <property type="entry name" value="RNA POLYMERASE SIGMA FACTOR"/>
    <property type="match status" value="1"/>
</dbReference>
<dbReference type="GO" id="GO:0003677">
    <property type="term" value="F:DNA binding"/>
    <property type="evidence" value="ECO:0007669"/>
    <property type="project" value="InterPro"/>
</dbReference>
<keyword evidence="8" id="KW-1185">Reference proteome</keyword>
<dbReference type="AlphaFoldDB" id="A0A1I3TP28"/>
<dbReference type="NCBIfam" id="TIGR02937">
    <property type="entry name" value="sigma70-ECF"/>
    <property type="match status" value="1"/>
</dbReference>
<dbReference type="InterPro" id="IPR039425">
    <property type="entry name" value="RNA_pol_sigma-70-like"/>
</dbReference>
<evidence type="ECO:0000256" key="1">
    <source>
        <dbReference type="ARBA" id="ARBA00010641"/>
    </source>
</evidence>
<evidence type="ECO:0000256" key="3">
    <source>
        <dbReference type="ARBA" id="ARBA00023082"/>
    </source>
</evidence>
<comment type="similarity">
    <text evidence="1">Belongs to the sigma-70 factor family. ECF subfamily.</text>
</comment>
<dbReference type="SUPFAM" id="SSF88946">
    <property type="entry name" value="Sigma2 domain of RNA polymerase sigma factors"/>
    <property type="match status" value="1"/>
</dbReference>
<name>A0A1I3TP28_9BACL</name>